<dbReference type="RefSeq" id="WP_061278125.1">
    <property type="nucleotide sequence ID" value="NZ_CP023526.1"/>
</dbReference>
<evidence type="ECO:0000256" key="1">
    <source>
        <dbReference type="SAM" id="MobiDB-lite"/>
    </source>
</evidence>
<feature type="region of interest" description="Disordered" evidence="1">
    <location>
        <begin position="15"/>
        <end position="34"/>
    </location>
</feature>
<evidence type="ECO:0000313" key="2">
    <source>
        <dbReference type="EMBL" id="ATF95401.1"/>
    </source>
</evidence>
<sequence>MDFVAIIPAHYASIRQSGKPPHDISGKPSRGSGNRTIVDVLVPVLALYREEVPLPDVADAARAGAENTPA</sequence>
<geneLocation type="plasmid" evidence="2">
    <name>unnamed</name>
</geneLocation>
<proteinExistence type="predicted"/>
<protein>
    <submittedName>
        <fullName evidence="2">Uncharacterized protein</fullName>
    </submittedName>
</protein>
<name>A0A291E5S4_9ENTR</name>
<keyword evidence="2" id="KW-0614">Plasmid</keyword>
<gene>
    <name evidence="2" type="ORF">CO704_25265</name>
</gene>
<organism evidence="2 3">
    <name type="scientific">Cedecea neteri</name>
    <dbReference type="NCBI Taxonomy" id="158822"/>
    <lineage>
        <taxon>Bacteria</taxon>
        <taxon>Pseudomonadati</taxon>
        <taxon>Pseudomonadota</taxon>
        <taxon>Gammaproteobacteria</taxon>
        <taxon>Enterobacterales</taxon>
        <taxon>Enterobacteriaceae</taxon>
        <taxon>Cedecea</taxon>
    </lineage>
</organism>
<reference evidence="2 3" key="1">
    <citation type="submission" date="2017-09" db="EMBL/GenBank/DDBJ databases">
        <title>FDA dAtabase for Regulatory Grade micrObial Sequences (FDA-ARGOS): Supporting development and validation of Infectious Disease Dx tests.</title>
        <authorList>
            <person name="Minogue T."/>
            <person name="Wolcott M."/>
            <person name="Wasieloski L."/>
            <person name="Aguilar W."/>
            <person name="Moore D."/>
            <person name="Tallon L."/>
            <person name="Sadzewicz L."/>
            <person name="Ott S."/>
            <person name="Zhao X."/>
            <person name="Nagaraj S."/>
            <person name="Vavikolanu K."/>
            <person name="Aluvathingal J."/>
            <person name="Nadendla S."/>
            <person name="Sichtig H."/>
        </authorList>
    </citation>
    <scope>NUCLEOTIDE SEQUENCE [LARGE SCALE GENOMIC DNA]</scope>
    <source>
        <strain evidence="2 3">FDAARGOS_392</strain>
        <plasmid evidence="3">Plasmid unnamed</plasmid>
    </source>
</reference>
<accession>A0A291E5S4</accession>
<dbReference type="EMBL" id="CP023526">
    <property type="protein sequence ID" value="ATF95401.1"/>
    <property type="molecule type" value="Genomic_DNA"/>
</dbReference>
<dbReference type="Proteomes" id="UP000217979">
    <property type="component" value="Plasmid unnamed"/>
</dbReference>
<dbReference type="AlphaFoldDB" id="A0A291E5S4"/>
<evidence type="ECO:0000313" key="3">
    <source>
        <dbReference type="Proteomes" id="UP000217979"/>
    </source>
</evidence>